<feature type="topological domain" description="Periplasmic" evidence="10">
    <location>
        <begin position="48"/>
        <end position="214"/>
    </location>
</feature>
<keyword evidence="10" id="KW-0997">Cell inner membrane</keyword>
<protein>
    <recommendedName>
        <fullName evidence="4 10">Cytochrome c oxidase assembly protein CtaG</fullName>
    </recommendedName>
</protein>
<dbReference type="EMBL" id="JAUSWJ010000001">
    <property type="protein sequence ID" value="MDQ0518245.1"/>
    <property type="molecule type" value="Genomic_DNA"/>
</dbReference>
<evidence type="ECO:0000256" key="1">
    <source>
        <dbReference type="ARBA" id="ARBA00004007"/>
    </source>
</evidence>
<evidence type="ECO:0000313" key="13">
    <source>
        <dbReference type="Proteomes" id="UP001223743"/>
    </source>
</evidence>
<evidence type="ECO:0000256" key="8">
    <source>
        <dbReference type="ARBA" id="ARBA00023008"/>
    </source>
</evidence>
<gene>
    <name evidence="10" type="primary">ctaG</name>
    <name evidence="12" type="ORF">QO015_003858</name>
</gene>
<reference evidence="12 13" key="1">
    <citation type="submission" date="2023-07" db="EMBL/GenBank/DDBJ databases">
        <title>Genomic Encyclopedia of Type Strains, Phase IV (KMG-IV): sequencing the most valuable type-strain genomes for metagenomic binning, comparative biology and taxonomic classification.</title>
        <authorList>
            <person name="Goeker M."/>
        </authorList>
    </citation>
    <scope>NUCLEOTIDE SEQUENCE [LARGE SCALE GENOMIC DNA]</scope>
    <source>
        <strain evidence="12 13">B1-1</strain>
    </source>
</reference>
<dbReference type="HAMAP" id="MF_00155">
    <property type="entry name" value="CtaG"/>
    <property type="match status" value="1"/>
</dbReference>
<proteinExistence type="inferred from homology"/>
<dbReference type="RefSeq" id="WP_266283691.1">
    <property type="nucleotide sequence ID" value="NZ_JAPKNF010000003.1"/>
</dbReference>
<dbReference type="InterPro" id="IPR023471">
    <property type="entry name" value="CtaG/Cox11_dom_sf"/>
</dbReference>
<keyword evidence="13" id="KW-1185">Reference proteome</keyword>
<evidence type="ECO:0000256" key="11">
    <source>
        <dbReference type="SAM" id="Phobius"/>
    </source>
</evidence>
<evidence type="ECO:0000256" key="5">
    <source>
        <dbReference type="ARBA" id="ARBA00022692"/>
    </source>
</evidence>
<accession>A0ABU0MB98</accession>
<keyword evidence="6 10" id="KW-0735">Signal-anchor</keyword>
<evidence type="ECO:0000256" key="6">
    <source>
        <dbReference type="ARBA" id="ARBA00022968"/>
    </source>
</evidence>
<evidence type="ECO:0000256" key="9">
    <source>
        <dbReference type="ARBA" id="ARBA00023136"/>
    </source>
</evidence>
<comment type="subcellular location">
    <subcellularLocation>
        <location evidence="2 10">Cell inner membrane</location>
        <topology evidence="2 10">Single-pass type II membrane protein</topology>
        <orientation evidence="2 10">Periplasmic side</orientation>
    </subcellularLocation>
</comment>
<dbReference type="PANTHER" id="PTHR21320">
    <property type="entry name" value="CYTOCHROME C OXIDASE ASSEMBLY PROTEIN COX11-RELATED"/>
    <property type="match status" value="1"/>
</dbReference>
<keyword evidence="9 10" id="KW-0472">Membrane</keyword>
<evidence type="ECO:0000256" key="3">
    <source>
        <dbReference type="ARBA" id="ARBA00009620"/>
    </source>
</evidence>
<comment type="function">
    <text evidence="1 10">Exerts its effect at some terminal stage of cytochrome c oxidase synthesis, probably by being involved in the insertion of the copper B into subunit I.</text>
</comment>
<organism evidence="12 13">
    <name type="scientific">Kaistia geumhonensis</name>
    <dbReference type="NCBI Taxonomy" id="410839"/>
    <lineage>
        <taxon>Bacteria</taxon>
        <taxon>Pseudomonadati</taxon>
        <taxon>Pseudomonadota</taxon>
        <taxon>Alphaproteobacteria</taxon>
        <taxon>Hyphomicrobiales</taxon>
        <taxon>Kaistiaceae</taxon>
        <taxon>Kaistia</taxon>
    </lineage>
</organism>
<dbReference type="Gene3D" id="2.60.370.10">
    <property type="entry name" value="Ctag/Cox11"/>
    <property type="match status" value="1"/>
</dbReference>
<keyword evidence="8 10" id="KW-0186">Copper</keyword>
<dbReference type="SUPFAM" id="SSF110111">
    <property type="entry name" value="Ctag/Cox11"/>
    <property type="match status" value="1"/>
</dbReference>
<dbReference type="PANTHER" id="PTHR21320:SF3">
    <property type="entry name" value="CYTOCHROME C OXIDASE ASSEMBLY PROTEIN COX11, MITOCHONDRIAL-RELATED"/>
    <property type="match status" value="1"/>
</dbReference>
<keyword evidence="10" id="KW-1003">Cell membrane</keyword>
<evidence type="ECO:0000256" key="2">
    <source>
        <dbReference type="ARBA" id="ARBA00004382"/>
    </source>
</evidence>
<evidence type="ECO:0000256" key="7">
    <source>
        <dbReference type="ARBA" id="ARBA00022989"/>
    </source>
</evidence>
<evidence type="ECO:0000256" key="4">
    <source>
        <dbReference type="ARBA" id="ARBA00015384"/>
    </source>
</evidence>
<sequence length="214" mass="23012">MTDQTPLDDTKAATAETKAAKRQRSLGVTAAACVVFGAAMLGAAFASVPLYRLFCQVTGYGGTTQRAESAPGDVLDRVVTVRFDANVANGIGWAFRPLQREMKVRLGEVAHVSFLAENRTDVTSTGTASFNVAPDRSGQYFNKIACFCFNAQTLKPGEKVEMPVTFFVDPAMDRDSESRYTDTITLSYTFYPSVEPAAAPVASIGPDAAETKLR</sequence>
<keyword evidence="7 10" id="KW-1133">Transmembrane helix</keyword>
<dbReference type="Pfam" id="PF04442">
    <property type="entry name" value="CtaG_Cox11"/>
    <property type="match status" value="1"/>
</dbReference>
<name>A0ABU0MB98_9HYPH</name>
<dbReference type="Proteomes" id="UP001223743">
    <property type="component" value="Unassembled WGS sequence"/>
</dbReference>
<keyword evidence="5 10" id="KW-0812">Transmembrane</keyword>
<dbReference type="NCBIfam" id="NF003465">
    <property type="entry name" value="PRK05089.1"/>
    <property type="match status" value="1"/>
</dbReference>
<evidence type="ECO:0000256" key="10">
    <source>
        <dbReference type="HAMAP-Rule" id="MF_00155"/>
    </source>
</evidence>
<comment type="similarity">
    <text evidence="3 10">Belongs to the COX11/CtaG family.</text>
</comment>
<feature type="transmembrane region" description="Helical" evidence="11">
    <location>
        <begin position="26"/>
        <end position="48"/>
    </location>
</feature>
<comment type="caution">
    <text evidence="12">The sequence shown here is derived from an EMBL/GenBank/DDBJ whole genome shotgun (WGS) entry which is preliminary data.</text>
</comment>
<dbReference type="PIRSF" id="PIRSF005413">
    <property type="entry name" value="COX11"/>
    <property type="match status" value="1"/>
</dbReference>
<evidence type="ECO:0000313" key="12">
    <source>
        <dbReference type="EMBL" id="MDQ0518245.1"/>
    </source>
</evidence>
<dbReference type="InterPro" id="IPR007533">
    <property type="entry name" value="Cyt_c_oxidase_assmbl_CtaG"/>
</dbReference>
<feature type="topological domain" description="Cytoplasmic" evidence="10">
    <location>
        <begin position="1"/>
        <end position="24"/>
    </location>
</feature>